<organism evidence="11 12">
    <name type="scientific">Scleropages formosus</name>
    <name type="common">Asian bonytongue</name>
    <name type="synonym">Osteoglossum formosum</name>
    <dbReference type="NCBI Taxonomy" id="113540"/>
    <lineage>
        <taxon>Eukaryota</taxon>
        <taxon>Metazoa</taxon>
        <taxon>Chordata</taxon>
        <taxon>Craniata</taxon>
        <taxon>Vertebrata</taxon>
        <taxon>Euteleostomi</taxon>
        <taxon>Actinopterygii</taxon>
        <taxon>Neopterygii</taxon>
        <taxon>Teleostei</taxon>
        <taxon>Osteoglossocephala</taxon>
        <taxon>Osteoglossomorpha</taxon>
        <taxon>Osteoglossiformes</taxon>
        <taxon>Osteoglossidae</taxon>
        <taxon>Scleropages</taxon>
    </lineage>
</organism>
<keyword evidence="4" id="KW-0732">Signal</keyword>
<accession>A0A8C9R1W6</accession>
<evidence type="ECO:0000256" key="1">
    <source>
        <dbReference type="ARBA" id="ARBA00004251"/>
    </source>
</evidence>
<reference evidence="11 12" key="1">
    <citation type="submission" date="2019-04" db="EMBL/GenBank/DDBJ databases">
        <authorList>
            <consortium name="Wellcome Sanger Institute Data Sharing"/>
        </authorList>
    </citation>
    <scope>NUCLEOTIDE SEQUENCE [LARGE SCALE GENOMIC DNA]</scope>
</reference>
<dbReference type="GO" id="GO:0030368">
    <property type="term" value="F:interleukin-17 receptor activity"/>
    <property type="evidence" value="ECO:0007669"/>
    <property type="project" value="InterPro"/>
</dbReference>
<keyword evidence="12" id="KW-1185">Reference proteome</keyword>
<evidence type="ECO:0000256" key="7">
    <source>
        <dbReference type="ARBA" id="ARBA00023170"/>
    </source>
</evidence>
<dbReference type="Pfam" id="PF16556">
    <property type="entry name" value="IL17R_fnIII_D1"/>
    <property type="match status" value="1"/>
</dbReference>
<dbReference type="InterPro" id="IPR043046">
    <property type="entry name" value="IL17RA/B_FnIII-like_2_sf"/>
</dbReference>
<dbReference type="Gene3D" id="2.60.40.2150">
    <property type="entry name" value="Interleukin-17 receptor A/B, fibronectin-III-like domain 2"/>
    <property type="match status" value="1"/>
</dbReference>
<evidence type="ECO:0000256" key="2">
    <source>
        <dbReference type="ARBA" id="ARBA00022475"/>
    </source>
</evidence>
<feature type="region of interest" description="Disordered" evidence="9">
    <location>
        <begin position="548"/>
        <end position="577"/>
    </location>
</feature>
<dbReference type="PROSITE" id="PS51534">
    <property type="entry name" value="SEFIR"/>
    <property type="match status" value="1"/>
</dbReference>
<keyword evidence="2" id="KW-1003">Cell membrane</keyword>
<dbReference type="GO" id="GO:0005886">
    <property type="term" value="C:plasma membrane"/>
    <property type="evidence" value="ECO:0007669"/>
    <property type="project" value="UniProtKB-SubCell"/>
</dbReference>
<feature type="domain" description="SEFIR" evidence="10">
    <location>
        <begin position="236"/>
        <end position="392"/>
    </location>
</feature>
<keyword evidence="8" id="KW-0325">Glycoprotein</keyword>
<dbReference type="OrthoDB" id="5915222at2759"/>
<evidence type="ECO:0000256" key="8">
    <source>
        <dbReference type="ARBA" id="ARBA00023180"/>
    </source>
</evidence>
<dbReference type="AlphaFoldDB" id="A0A8C9R1W6"/>
<keyword evidence="3" id="KW-0812">Transmembrane</keyword>
<dbReference type="InterPro" id="IPR039465">
    <property type="entry name" value="IL-17_rcpt-like"/>
</dbReference>
<evidence type="ECO:0000313" key="11">
    <source>
        <dbReference type="Ensembl" id="ENSSFOP00015003266.2"/>
    </source>
</evidence>
<keyword evidence="6" id="KW-0472">Membrane</keyword>
<reference evidence="11" key="3">
    <citation type="submission" date="2025-09" db="UniProtKB">
        <authorList>
            <consortium name="Ensembl"/>
        </authorList>
    </citation>
    <scope>IDENTIFICATION</scope>
</reference>
<comment type="subcellular location">
    <subcellularLocation>
        <location evidence="1">Cell membrane</location>
        <topology evidence="1">Single-pass type I membrane protein</topology>
    </subcellularLocation>
</comment>
<dbReference type="PANTHER" id="PTHR15583:SF13">
    <property type="entry name" value="INTERLEUKIN-17 RECEPTOR A"/>
    <property type="match status" value="1"/>
</dbReference>
<proteinExistence type="predicted"/>
<dbReference type="Proteomes" id="UP000694397">
    <property type="component" value="Chromosome 21"/>
</dbReference>
<reference evidence="11" key="2">
    <citation type="submission" date="2025-08" db="UniProtKB">
        <authorList>
            <consortium name="Ensembl"/>
        </authorList>
    </citation>
    <scope>IDENTIFICATION</scope>
</reference>
<dbReference type="Ensembl" id="ENSSFOT00015003318.2">
    <property type="protein sequence ID" value="ENSSFOP00015003266.2"/>
    <property type="gene ID" value="ENSSFOG00015002102.2"/>
</dbReference>
<evidence type="ECO:0000313" key="12">
    <source>
        <dbReference type="Proteomes" id="UP000694397"/>
    </source>
</evidence>
<dbReference type="InterPro" id="IPR013568">
    <property type="entry name" value="SEFIR_dom"/>
</dbReference>
<protein>
    <recommendedName>
        <fullName evidence="10">SEFIR domain-containing protein</fullName>
    </recommendedName>
</protein>
<dbReference type="FunFam" id="3.40.50.11530:FF:000002">
    <property type="entry name" value="Interleukin 17 receptor A"/>
    <property type="match status" value="1"/>
</dbReference>
<evidence type="ECO:0000256" key="9">
    <source>
        <dbReference type="SAM" id="MobiDB-lite"/>
    </source>
</evidence>
<dbReference type="PANTHER" id="PTHR15583">
    <property type="entry name" value="INTERLEUKIN-17 RECEPTOR"/>
    <property type="match status" value="1"/>
</dbReference>
<dbReference type="GeneTree" id="ENSGT00940000159018"/>
<dbReference type="Pfam" id="PF08357">
    <property type="entry name" value="SEFIR"/>
    <property type="match status" value="1"/>
</dbReference>
<evidence type="ECO:0000256" key="3">
    <source>
        <dbReference type="ARBA" id="ARBA00022692"/>
    </source>
</evidence>
<evidence type="ECO:0000259" key="10">
    <source>
        <dbReference type="PROSITE" id="PS51534"/>
    </source>
</evidence>
<keyword evidence="5" id="KW-1133">Transmembrane helix</keyword>
<evidence type="ECO:0000256" key="4">
    <source>
        <dbReference type="ARBA" id="ARBA00022729"/>
    </source>
</evidence>
<evidence type="ECO:0000256" key="5">
    <source>
        <dbReference type="ARBA" id="ARBA00022989"/>
    </source>
</evidence>
<dbReference type="InterPro" id="IPR032356">
    <property type="entry name" value="IL17R_A/B_N"/>
</dbReference>
<name>A0A8C9R1W6_SCLFO</name>
<dbReference type="Gene3D" id="2.60.40.2160">
    <property type="entry name" value="Interleukin-17 receptor A/B, fibronectin-III-like domain 1"/>
    <property type="match status" value="1"/>
</dbReference>
<dbReference type="InterPro" id="IPR038683">
    <property type="entry name" value="IL17RA/B_FnIII-like_1_sf"/>
</dbReference>
<dbReference type="Gene3D" id="3.40.50.11530">
    <property type="match status" value="1"/>
</dbReference>
<sequence>GPQSRARDCSSRVSDFSNFCLDKNWLQPWNFTPTGPKKLRVNVTILKEKGNLVPVLNVTWRARTDGSIEYLNGTEVHILQVSNNYKLCVRYTFLNKINSMKKWSFSLNRVVVDPEQMYLVSVYNLPRPNIAHDSYRVDKRISVPGSQWRSNISLKKSETPDKQSVITVNFRSGEFCTKYRVFVQCSGKKDFVTLPQVQFYELSFKKTRNSQLYTFSFIYVSIPPKDQDKILPPTRPKKVLIIYSLDHALYREIVLKLSAFLRAKCGTEVVLDLLDTAWLGTVGRMQWLDWQKQQIEKSSDKILILCSRGVQAKWRAMCGGHKVMLKEDVRSPMGDMLTPAFSLIIPDLLHPVAFGKYIVAYFDDVSAEEDVPPPFNITIKYKLMKHFEELYFRILDMEKHEPGKVKRVEGIAEDEYFSCPSGRALRDAVEAFQAYQVEYPDWFERECVDSEEEALDSDLQCPLLRDINSNSILQCVPECREGPPILVNAVKAIEGDSGILSLTPLLNDPSTDLEETVEEIPEVWEADVHSSISAGPIANIAVQELSTHGGIQPAGRSDSRGLPEEGHEEESDSSSNLSEGALKSLLALQQALGPGAPFTRSSVKDQSLYYTDVASDIIQEGYDWKRPLSESDQGYISRASPQQDSSLKDDFQDQLDSLSRLQDACLHHSVKCSDYECYRSLEG</sequence>
<evidence type="ECO:0000256" key="6">
    <source>
        <dbReference type="ARBA" id="ARBA00023136"/>
    </source>
</evidence>
<keyword evidence="7" id="KW-0675">Receptor</keyword>